<proteinExistence type="predicted"/>
<gene>
    <name evidence="3" type="primary">SAMD15</name>
</gene>
<keyword evidence="2" id="KW-1185">Reference proteome</keyword>
<feature type="region of interest" description="Disordered" evidence="1">
    <location>
        <begin position="1"/>
        <end position="61"/>
    </location>
</feature>
<dbReference type="SUPFAM" id="SSF47769">
    <property type="entry name" value="SAM/Pointed domain"/>
    <property type="match status" value="1"/>
</dbReference>
<feature type="compositionally biased region" description="Low complexity" evidence="1">
    <location>
        <begin position="39"/>
        <end position="49"/>
    </location>
</feature>
<evidence type="ECO:0000256" key="1">
    <source>
        <dbReference type="SAM" id="MobiDB-lite"/>
    </source>
</evidence>
<feature type="compositionally biased region" description="Polar residues" evidence="1">
    <location>
        <begin position="1"/>
        <end position="10"/>
    </location>
</feature>
<dbReference type="InterPro" id="IPR013761">
    <property type="entry name" value="SAM/pointed_sf"/>
</dbReference>
<dbReference type="PANTHER" id="PTHR46829">
    <property type="entry name" value="STERILE ALPHA MOTIF DOMAIN-CONTAINING PROTEIN 15"/>
    <property type="match status" value="1"/>
</dbReference>
<reference evidence="3" key="1">
    <citation type="submission" date="2025-08" db="UniProtKB">
        <authorList>
            <consortium name="RefSeq"/>
        </authorList>
    </citation>
    <scope>IDENTIFICATION</scope>
    <source>
        <tissue evidence="3">Whole blood</tissue>
    </source>
</reference>
<name>A0A9W2UGA3_PANPR</name>
<dbReference type="GeneID" id="109253895"/>
<protein>
    <submittedName>
        <fullName evidence="3">Sterile alpha motif domain-containing protein 15 isoform X2</fullName>
    </submittedName>
</protein>
<evidence type="ECO:0000313" key="2">
    <source>
        <dbReference type="Proteomes" id="UP001165780"/>
    </source>
</evidence>
<dbReference type="AlphaFoldDB" id="A0A9W2UGA3"/>
<organism evidence="2 3">
    <name type="scientific">Panthera pardus</name>
    <name type="common">Leopard</name>
    <name type="synonym">Felis pardus</name>
    <dbReference type="NCBI Taxonomy" id="9691"/>
    <lineage>
        <taxon>Eukaryota</taxon>
        <taxon>Metazoa</taxon>
        <taxon>Chordata</taxon>
        <taxon>Craniata</taxon>
        <taxon>Vertebrata</taxon>
        <taxon>Euteleostomi</taxon>
        <taxon>Mammalia</taxon>
        <taxon>Eutheria</taxon>
        <taxon>Laurasiatheria</taxon>
        <taxon>Carnivora</taxon>
        <taxon>Feliformia</taxon>
        <taxon>Felidae</taxon>
        <taxon>Pantherinae</taxon>
        <taxon>Panthera</taxon>
    </lineage>
</organism>
<dbReference type="RefSeq" id="XP_053745622.1">
    <property type="nucleotide sequence ID" value="XM_053889647.1"/>
</dbReference>
<accession>A0A9W2UGA3</accession>
<dbReference type="Proteomes" id="UP001165780">
    <property type="component" value="Unplaced"/>
</dbReference>
<sequence length="173" mass="18921">MTFTQKTPEPTGSRPALVSRTLSDGEGRRGAGARVQRPGPSGAQASGRRGSPGGRGQRARGEECFTTNFISGRKLIHVNCSNLPQMGITDFEDMKVISRHTRELLGIEEPLFKRTITLPYRDNIGLFLEQKGHTGVKSDSLTLSEFVQAAGLQDYAPKVTAPEKNEALYYTEP</sequence>
<dbReference type="PANTHER" id="PTHR46829:SF1">
    <property type="entry name" value="STERILE ALPHA MOTIF DOMAIN-CONTAINING PROTEIN 15"/>
    <property type="match status" value="1"/>
</dbReference>
<dbReference type="CTD" id="161394"/>
<evidence type="ECO:0000313" key="3">
    <source>
        <dbReference type="RefSeq" id="XP_053745622.1"/>
    </source>
</evidence>